<evidence type="ECO:0000256" key="4">
    <source>
        <dbReference type="ARBA" id="ARBA00022553"/>
    </source>
</evidence>
<dbReference type="AlphaFoldDB" id="A0A967F408"/>
<dbReference type="RefSeq" id="WP_167231801.1">
    <property type="nucleotide sequence ID" value="NZ_JAAQPH010000044.1"/>
</dbReference>
<protein>
    <recommendedName>
        <fullName evidence="3">histidine kinase</fullName>
        <ecNumber evidence="3">2.7.13.3</ecNumber>
    </recommendedName>
</protein>
<dbReference type="GO" id="GO:0005886">
    <property type="term" value="C:plasma membrane"/>
    <property type="evidence" value="ECO:0007669"/>
    <property type="project" value="TreeGrafter"/>
</dbReference>
<evidence type="ECO:0000256" key="12">
    <source>
        <dbReference type="SAM" id="Phobius"/>
    </source>
</evidence>
<evidence type="ECO:0000256" key="1">
    <source>
        <dbReference type="ARBA" id="ARBA00000085"/>
    </source>
</evidence>
<keyword evidence="5" id="KW-0808">Transferase</keyword>
<feature type="transmembrane region" description="Helical" evidence="12">
    <location>
        <begin position="192"/>
        <end position="210"/>
    </location>
</feature>
<dbReference type="GO" id="GO:0000155">
    <property type="term" value="F:phosphorelay sensor kinase activity"/>
    <property type="evidence" value="ECO:0007669"/>
    <property type="project" value="InterPro"/>
</dbReference>
<dbReference type="CDD" id="cd00082">
    <property type="entry name" value="HisKA"/>
    <property type="match status" value="1"/>
</dbReference>
<dbReference type="Pfam" id="PF00512">
    <property type="entry name" value="HisKA"/>
    <property type="match status" value="1"/>
</dbReference>
<feature type="coiled-coil region" evidence="11">
    <location>
        <begin position="270"/>
        <end position="304"/>
    </location>
</feature>
<comment type="subcellular location">
    <subcellularLocation>
        <location evidence="2">Membrane</location>
    </subcellularLocation>
</comment>
<dbReference type="InterPro" id="IPR036890">
    <property type="entry name" value="HATPase_C_sf"/>
</dbReference>
<dbReference type="Pfam" id="PF02518">
    <property type="entry name" value="HATPase_c"/>
    <property type="match status" value="1"/>
</dbReference>
<dbReference type="SMART" id="SM00388">
    <property type="entry name" value="HisKA"/>
    <property type="match status" value="1"/>
</dbReference>
<name>A0A967F408_9PROT</name>
<dbReference type="Gene3D" id="3.30.565.10">
    <property type="entry name" value="Histidine kinase-like ATPase, C-terminal domain"/>
    <property type="match status" value="1"/>
</dbReference>
<evidence type="ECO:0000256" key="3">
    <source>
        <dbReference type="ARBA" id="ARBA00012438"/>
    </source>
</evidence>
<dbReference type="InterPro" id="IPR036097">
    <property type="entry name" value="HisK_dim/P_sf"/>
</dbReference>
<evidence type="ECO:0000256" key="2">
    <source>
        <dbReference type="ARBA" id="ARBA00004370"/>
    </source>
</evidence>
<dbReference type="Gene3D" id="1.10.287.130">
    <property type="match status" value="1"/>
</dbReference>
<organism evidence="15 16">
    <name type="scientific">Pelagibius litoralis</name>
    <dbReference type="NCBI Taxonomy" id="374515"/>
    <lineage>
        <taxon>Bacteria</taxon>
        <taxon>Pseudomonadati</taxon>
        <taxon>Pseudomonadota</taxon>
        <taxon>Alphaproteobacteria</taxon>
        <taxon>Rhodospirillales</taxon>
        <taxon>Rhodovibrionaceae</taxon>
        <taxon>Pelagibius</taxon>
    </lineage>
</organism>
<dbReference type="PROSITE" id="PS50109">
    <property type="entry name" value="HIS_KIN"/>
    <property type="match status" value="1"/>
</dbReference>
<dbReference type="SUPFAM" id="SSF158472">
    <property type="entry name" value="HAMP domain-like"/>
    <property type="match status" value="1"/>
</dbReference>
<keyword evidence="6 12" id="KW-0812">Transmembrane</keyword>
<evidence type="ECO:0000313" key="16">
    <source>
        <dbReference type="Proteomes" id="UP000761264"/>
    </source>
</evidence>
<dbReference type="SUPFAM" id="SSF47384">
    <property type="entry name" value="Homodimeric domain of signal transducing histidine kinase"/>
    <property type="match status" value="1"/>
</dbReference>
<evidence type="ECO:0000256" key="10">
    <source>
        <dbReference type="ARBA" id="ARBA00023136"/>
    </source>
</evidence>
<dbReference type="Proteomes" id="UP000761264">
    <property type="component" value="Unassembled WGS sequence"/>
</dbReference>
<keyword evidence="16" id="KW-1185">Reference proteome</keyword>
<dbReference type="SMART" id="SM00304">
    <property type="entry name" value="HAMP"/>
    <property type="match status" value="1"/>
</dbReference>
<dbReference type="FunFam" id="3.30.565.10:FF:000006">
    <property type="entry name" value="Sensor histidine kinase WalK"/>
    <property type="match status" value="1"/>
</dbReference>
<dbReference type="SUPFAM" id="SSF55874">
    <property type="entry name" value="ATPase domain of HSP90 chaperone/DNA topoisomerase II/histidine kinase"/>
    <property type="match status" value="1"/>
</dbReference>
<keyword evidence="10 12" id="KW-0472">Membrane</keyword>
<sequence length="525" mass="58067">MRYLTKLTLSFSVLLTIALVSAFLAFWSARSAEYHLERSHLAHRVHEQYLSLSSHTYQLFKQFGDAMLIGDRDQGTGEARLLGEIRNDITQLRSLIAEEVKMVGDEEVEELQLLSRIEWQIQYLLREFSRLQESGAAPESLAYKTQLSEILDEKIDADFQILIAEALVGEQAEVDETEVELRAAIALFQNSAVIAGLMAAITALFGIVLLRRGLTRPLQRLLEGAEAVGHGELDHRIEVSGGTELDRVAEAFNQMIAKVAERQDSLSASRDALELEVSRRTAQLEKLLQTLRQTEANRKRLLADVSHELRTPLTIIRGEADVALRGGDRDAGEYREVLLRTREAADHTARIVDDLLFVARQENGEIRINPQAVDLEELVRRAVAAGRALGETDKDVTLETAVTSAKVRADPRRIQQVITILLENALRYGGEEIKVRLDQAPGGFAVTVIDDGPGLTEEEREHVFERFFRGSNAALRYDGGAGLGLPVAKAIVEAHGGHIALTSEPGKGVQARFTLPARPRLAAAS</sequence>
<dbReference type="EC" id="2.7.13.3" evidence="3"/>
<evidence type="ECO:0000256" key="9">
    <source>
        <dbReference type="ARBA" id="ARBA00023012"/>
    </source>
</evidence>
<evidence type="ECO:0000256" key="8">
    <source>
        <dbReference type="ARBA" id="ARBA00022989"/>
    </source>
</evidence>
<dbReference type="PANTHER" id="PTHR45436:SF5">
    <property type="entry name" value="SENSOR HISTIDINE KINASE TRCS"/>
    <property type="match status" value="1"/>
</dbReference>
<dbReference type="SMART" id="SM00387">
    <property type="entry name" value="HATPase_c"/>
    <property type="match status" value="1"/>
</dbReference>
<comment type="caution">
    <text evidence="15">The sequence shown here is derived from an EMBL/GenBank/DDBJ whole genome shotgun (WGS) entry which is preliminary data.</text>
</comment>
<keyword evidence="9" id="KW-0902">Two-component regulatory system</keyword>
<dbReference type="CDD" id="cd06225">
    <property type="entry name" value="HAMP"/>
    <property type="match status" value="1"/>
</dbReference>
<evidence type="ECO:0000256" key="5">
    <source>
        <dbReference type="ARBA" id="ARBA00022679"/>
    </source>
</evidence>
<dbReference type="EMBL" id="JAAQPH010000044">
    <property type="protein sequence ID" value="NIA72426.1"/>
    <property type="molecule type" value="Genomic_DNA"/>
</dbReference>
<keyword evidence="8 12" id="KW-1133">Transmembrane helix</keyword>
<evidence type="ECO:0000256" key="11">
    <source>
        <dbReference type="SAM" id="Coils"/>
    </source>
</evidence>
<feature type="domain" description="Histidine kinase" evidence="13">
    <location>
        <begin position="304"/>
        <end position="519"/>
    </location>
</feature>
<dbReference type="InterPro" id="IPR003661">
    <property type="entry name" value="HisK_dim/P_dom"/>
</dbReference>
<keyword evidence="11" id="KW-0175">Coiled coil</keyword>
<evidence type="ECO:0000259" key="13">
    <source>
        <dbReference type="PROSITE" id="PS50109"/>
    </source>
</evidence>
<accession>A0A967F408</accession>
<proteinExistence type="predicted"/>
<reference evidence="15" key="1">
    <citation type="submission" date="2020-03" db="EMBL/GenBank/DDBJ databases">
        <title>Genome of Pelagibius litoralis DSM 21314T.</title>
        <authorList>
            <person name="Wang G."/>
        </authorList>
    </citation>
    <scope>NUCLEOTIDE SEQUENCE</scope>
    <source>
        <strain evidence="15">DSM 21314</strain>
    </source>
</reference>
<dbReference type="PROSITE" id="PS50885">
    <property type="entry name" value="HAMP"/>
    <property type="match status" value="1"/>
</dbReference>
<dbReference type="PRINTS" id="PR00344">
    <property type="entry name" value="BCTRLSENSOR"/>
</dbReference>
<keyword evidence="4" id="KW-0597">Phosphoprotein</keyword>
<evidence type="ECO:0000313" key="15">
    <source>
        <dbReference type="EMBL" id="NIA72426.1"/>
    </source>
</evidence>
<dbReference type="Pfam" id="PF00672">
    <property type="entry name" value="HAMP"/>
    <property type="match status" value="1"/>
</dbReference>
<evidence type="ECO:0000256" key="7">
    <source>
        <dbReference type="ARBA" id="ARBA00022777"/>
    </source>
</evidence>
<dbReference type="InterPro" id="IPR005467">
    <property type="entry name" value="His_kinase_dom"/>
</dbReference>
<dbReference type="PANTHER" id="PTHR45436">
    <property type="entry name" value="SENSOR HISTIDINE KINASE YKOH"/>
    <property type="match status" value="1"/>
</dbReference>
<dbReference type="CDD" id="cd00075">
    <property type="entry name" value="HATPase"/>
    <property type="match status" value="1"/>
</dbReference>
<evidence type="ECO:0000256" key="6">
    <source>
        <dbReference type="ARBA" id="ARBA00022692"/>
    </source>
</evidence>
<evidence type="ECO:0000259" key="14">
    <source>
        <dbReference type="PROSITE" id="PS50885"/>
    </source>
</evidence>
<dbReference type="Gene3D" id="6.10.340.10">
    <property type="match status" value="1"/>
</dbReference>
<gene>
    <name evidence="15" type="ORF">HBA54_27945</name>
</gene>
<comment type="catalytic activity">
    <reaction evidence="1">
        <text>ATP + protein L-histidine = ADP + protein N-phospho-L-histidine.</text>
        <dbReference type="EC" id="2.7.13.3"/>
    </reaction>
</comment>
<dbReference type="InterPro" id="IPR050428">
    <property type="entry name" value="TCS_sensor_his_kinase"/>
</dbReference>
<feature type="domain" description="HAMP" evidence="14">
    <location>
        <begin position="212"/>
        <end position="264"/>
    </location>
</feature>
<dbReference type="InterPro" id="IPR003660">
    <property type="entry name" value="HAMP_dom"/>
</dbReference>
<dbReference type="InterPro" id="IPR003594">
    <property type="entry name" value="HATPase_dom"/>
</dbReference>
<dbReference type="FunFam" id="1.10.287.130:FF:000001">
    <property type="entry name" value="Two-component sensor histidine kinase"/>
    <property type="match status" value="1"/>
</dbReference>
<dbReference type="InterPro" id="IPR004358">
    <property type="entry name" value="Sig_transdc_His_kin-like_C"/>
</dbReference>
<keyword evidence="7" id="KW-0418">Kinase</keyword>